<dbReference type="EMBL" id="BAVR01000029">
    <property type="protein sequence ID" value="GAE89048.1"/>
    <property type="molecule type" value="Genomic_DNA"/>
</dbReference>
<comment type="caution">
    <text evidence="1">The sequence shown here is derived from an EMBL/GenBank/DDBJ whole genome shotgun (WGS) entry which is preliminary data.</text>
</comment>
<sequence>MIKYGLKSIIKSKIEKGEFMRRILSLLLIAFFLCILVSCNQKEMQECECLKIHIIEKPEDIDNYIVLHGYEILESKGKTEEYTLDKQRVYQSWQIWSVQHLAPDDYIGKEISIYSYIIKNHPLDNKSPNKKTNLSMMVCGNEIIGGYSSPYYEEKDIIQMPIGEIYSFEGKNFENVKSMEFNTWRDEFLKKYE</sequence>
<dbReference type="STRING" id="1294263.JCM21531_2540"/>
<organism evidence="1 2">
    <name type="scientific">Acetivibrio straminisolvens JCM 21531</name>
    <dbReference type="NCBI Taxonomy" id="1294263"/>
    <lineage>
        <taxon>Bacteria</taxon>
        <taxon>Bacillati</taxon>
        <taxon>Bacillota</taxon>
        <taxon>Clostridia</taxon>
        <taxon>Eubacteriales</taxon>
        <taxon>Oscillospiraceae</taxon>
        <taxon>Acetivibrio</taxon>
    </lineage>
</organism>
<dbReference type="AlphaFoldDB" id="W4V893"/>
<evidence type="ECO:0000313" key="1">
    <source>
        <dbReference type="EMBL" id="GAE89048.1"/>
    </source>
</evidence>
<keyword evidence="2" id="KW-1185">Reference proteome</keyword>
<evidence type="ECO:0000313" key="2">
    <source>
        <dbReference type="Proteomes" id="UP000019109"/>
    </source>
</evidence>
<name>W4V893_9FIRM</name>
<reference evidence="1" key="1">
    <citation type="journal article" date="2014" name="Genome Announc.">
        <title>Draft Genome Sequence of Clostridium straminisolvens Strain JCM 21531T, Isolated from a Cellulose-Degrading Bacterial Community.</title>
        <authorList>
            <person name="Yuki M."/>
            <person name="Oshima K."/>
            <person name="Suda W."/>
            <person name="Sakamoto M."/>
            <person name="Kitamura K."/>
            <person name="Iida T."/>
            <person name="Hattori M."/>
            <person name="Ohkuma M."/>
        </authorList>
    </citation>
    <scope>NUCLEOTIDE SEQUENCE [LARGE SCALE GENOMIC DNA]</scope>
    <source>
        <strain evidence="1">JCM 21531</strain>
    </source>
</reference>
<protein>
    <recommendedName>
        <fullName evidence="3">Lipoprotein</fullName>
    </recommendedName>
</protein>
<accession>W4V893</accession>
<proteinExistence type="predicted"/>
<gene>
    <name evidence="1" type="ORF">JCM21531_2540</name>
</gene>
<dbReference type="Proteomes" id="UP000019109">
    <property type="component" value="Unassembled WGS sequence"/>
</dbReference>
<evidence type="ECO:0008006" key="3">
    <source>
        <dbReference type="Google" id="ProtNLM"/>
    </source>
</evidence>